<evidence type="ECO:0000313" key="4">
    <source>
        <dbReference type="EMBL" id="ODM91327.1"/>
    </source>
</evidence>
<evidence type="ECO:0000313" key="5">
    <source>
        <dbReference type="Proteomes" id="UP000094527"/>
    </source>
</evidence>
<dbReference type="OMA" id="VWFVHLP"/>
<sequence length="754" mass="83845">MLIRTQGSSCHQHLLAGVSVVVTLVIVNIVLLPNKCTSLHVYGRWNPDEEFFLILSKFGFQKTELSNKNDTQGFIFGNFTRVAISIRSERNSAIRKLPSIPPAGLLSKVRVPRAAIEGKANGSNDSSSSLAFLPTLSSGTASIANTSGVQNSSLTAKPSISTRGTVAATKAPVHSSSEQPSATIPAVFSSDAFAFNNTNSKPAISVNVSSEAVIVPSASPAPSSTTTTATPSSSSTPATKRTTAKVLPPSSTEAPVSSSSTTSKPTTAKSSTTTPAPPPPQFYPATLVVVDRGLFVDFYRSRKIQNKDDACRQMFERISKVAHDPYCFPEGTENLLKRIPCPKNGICPDDQATNDSVVKGHQFTFAISDPSKAKFWYISLVPCYRDPWTCEWRYTKNSTPIDYDVWLVNGNPYTKNQNPLEYQFSFDRQDTVEIYLVFFLCYLVLVPLQIHAVLRQRHIVPKLFTASVALELAAVTSNVIHVLKFALDGEGHPGLAAFGDVMDIIARAIFMLILLVLAKGWAVTRTELTSKPFIFSIWAAYGVVHILLYVWKETEVDVIEDIDEYQTWPGWFILILRTVIMIWFLYELKDTMEHEHQPHKLNFFLHFGAAALVWFIYLPIVALIALQVSPLWRSKFLLGITYSADCLAFAIMTHLLWPTRTEQYFLLMSKEAILTDELEEFNEAPHVVNSYVRRPNNWYPVNYSFQDVSSPEAVSLTHGNTLQNHNHQYPHQRFSNGTNGFSDDVKDNMPLIIT</sequence>
<dbReference type="EMBL" id="LJIJ01001592">
    <property type="protein sequence ID" value="ODM91327.1"/>
    <property type="molecule type" value="Genomic_DNA"/>
</dbReference>
<dbReference type="PANTHER" id="PTHR23252">
    <property type="entry name" value="INTIMAL THICKNESS RECEPTOR-RELATED"/>
    <property type="match status" value="1"/>
</dbReference>
<evidence type="ECO:0000256" key="1">
    <source>
        <dbReference type="SAM" id="MobiDB-lite"/>
    </source>
</evidence>
<gene>
    <name evidence="4" type="ORF">Ocin01_15356</name>
</gene>
<dbReference type="PANTHER" id="PTHR23252:SF43">
    <property type="entry name" value="INTIMAL THICKNESS RELATED RECEPTOR IRP DOMAIN-CONTAINING PROTEIN"/>
    <property type="match status" value="1"/>
</dbReference>
<keyword evidence="5" id="KW-1185">Reference proteome</keyword>
<reference evidence="4 5" key="1">
    <citation type="journal article" date="2016" name="Genome Biol. Evol.">
        <title>Gene Family Evolution Reflects Adaptation to Soil Environmental Stressors in the Genome of the Collembolan Orchesella cincta.</title>
        <authorList>
            <person name="Faddeeva-Vakhrusheva A."/>
            <person name="Derks M.F."/>
            <person name="Anvar S.Y."/>
            <person name="Agamennone V."/>
            <person name="Suring W."/>
            <person name="Smit S."/>
            <person name="van Straalen N.M."/>
            <person name="Roelofs D."/>
        </authorList>
    </citation>
    <scope>NUCLEOTIDE SEQUENCE [LARGE SCALE GENOMIC DNA]</scope>
    <source>
        <tissue evidence="4">Mixed pool</tissue>
    </source>
</reference>
<keyword evidence="2 4" id="KW-0812">Transmembrane</keyword>
<organism evidence="4 5">
    <name type="scientific">Orchesella cincta</name>
    <name type="common">Springtail</name>
    <name type="synonym">Podura cincta</name>
    <dbReference type="NCBI Taxonomy" id="48709"/>
    <lineage>
        <taxon>Eukaryota</taxon>
        <taxon>Metazoa</taxon>
        <taxon>Ecdysozoa</taxon>
        <taxon>Arthropoda</taxon>
        <taxon>Hexapoda</taxon>
        <taxon>Collembola</taxon>
        <taxon>Entomobryomorpha</taxon>
        <taxon>Entomobryoidea</taxon>
        <taxon>Orchesellidae</taxon>
        <taxon>Orchesellinae</taxon>
        <taxon>Orchesella</taxon>
    </lineage>
</organism>
<accession>A0A1D2ME79</accession>
<name>A0A1D2ME79_ORCCI</name>
<keyword evidence="2" id="KW-0472">Membrane</keyword>
<proteinExistence type="predicted"/>
<dbReference type="Proteomes" id="UP000094527">
    <property type="component" value="Unassembled WGS sequence"/>
</dbReference>
<feature type="compositionally biased region" description="Low complexity" evidence="1">
    <location>
        <begin position="248"/>
        <end position="274"/>
    </location>
</feature>
<feature type="transmembrane region" description="Helical" evidence="2">
    <location>
        <begin position="504"/>
        <end position="521"/>
    </location>
</feature>
<feature type="transmembrane region" description="Helical" evidence="2">
    <location>
        <begin position="533"/>
        <end position="551"/>
    </location>
</feature>
<feature type="transmembrane region" description="Helical" evidence="2">
    <location>
        <begin position="463"/>
        <end position="484"/>
    </location>
</feature>
<feature type="transmembrane region" description="Helical" evidence="2">
    <location>
        <begin position="636"/>
        <end position="657"/>
    </location>
</feature>
<dbReference type="AlphaFoldDB" id="A0A1D2ME79"/>
<feature type="transmembrane region" description="Helical" evidence="2">
    <location>
        <begin position="12"/>
        <end position="32"/>
    </location>
</feature>
<keyword evidence="2" id="KW-1133">Transmembrane helix</keyword>
<feature type="transmembrane region" description="Helical" evidence="2">
    <location>
        <begin position="571"/>
        <end position="589"/>
    </location>
</feature>
<dbReference type="GO" id="GO:0019236">
    <property type="term" value="P:response to pheromone"/>
    <property type="evidence" value="ECO:0007669"/>
    <property type="project" value="InterPro"/>
</dbReference>
<dbReference type="GO" id="GO:0007186">
    <property type="term" value="P:G protein-coupled receptor signaling pathway"/>
    <property type="evidence" value="ECO:0007669"/>
    <property type="project" value="InterPro"/>
</dbReference>
<feature type="transmembrane region" description="Helical" evidence="2">
    <location>
        <begin position="434"/>
        <end position="454"/>
    </location>
</feature>
<dbReference type="OrthoDB" id="45670at2759"/>
<evidence type="ECO:0000256" key="2">
    <source>
        <dbReference type="SAM" id="Phobius"/>
    </source>
</evidence>
<feature type="compositionally biased region" description="Low complexity" evidence="1">
    <location>
        <begin position="217"/>
        <end position="241"/>
    </location>
</feature>
<protein>
    <submittedName>
        <fullName evidence="4">Transmembrane protein</fullName>
    </submittedName>
</protein>
<dbReference type="InterPro" id="IPR019336">
    <property type="entry name" value="GPR180/TMEM145_TM"/>
</dbReference>
<dbReference type="Pfam" id="PF10192">
    <property type="entry name" value="GPR180-TMEM145_TM"/>
    <property type="match status" value="1"/>
</dbReference>
<feature type="region of interest" description="Disordered" evidence="1">
    <location>
        <begin position="217"/>
        <end position="281"/>
    </location>
</feature>
<dbReference type="InterPro" id="IPR047831">
    <property type="entry name" value="GPR180/TMEM145"/>
</dbReference>
<comment type="caution">
    <text evidence="4">The sequence shown here is derived from an EMBL/GenBank/DDBJ whole genome shotgun (WGS) entry which is preliminary data.</text>
</comment>
<evidence type="ECO:0000259" key="3">
    <source>
        <dbReference type="Pfam" id="PF10192"/>
    </source>
</evidence>
<feature type="domain" description="GPR180/TMEM145 transmembrane" evidence="3">
    <location>
        <begin position="434"/>
        <end position="652"/>
    </location>
</feature>
<feature type="transmembrane region" description="Helical" evidence="2">
    <location>
        <begin position="601"/>
        <end position="624"/>
    </location>
</feature>